<protein>
    <submittedName>
        <fullName evidence="1">Uncharacterized protein</fullName>
    </submittedName>
</protein>
<proteinExistence type="predicted"/>
<keyword evidence="2" id="KW-1185">Reference proteome</keyword>
<dbReference type="EMBL" id="BGZK01000370">
    <property type="protein sequence ID" value="GBP39788.1"/>
    <property type="molecule type" value="Genomic_DNA"/>
</dbReference>
<comment type="caution">
    <text evidence="1">The sequence shown here is derived from an EMBL/GenBank/DDBJ whole genome shotgun (WGS) entry which is preliminary data.</text>
</comment>
<sequence>MVQFRCAGSFSECSVRSRVAASRSRLLQSWVGELACPLVEPLDSLGLITLAHLDDTRDTFVQCFQCFHLRRGATSGLLTDPSTGWRLLKPIVTSETTTSSTDDLVSSPRHASDAYSVSQRCNQLPADYRNFDKFISSSIRPSHRAPPGAPLEKLLRALLAI</sequence>
<dbReference type="AlphaFoldDB" id="A0A4C1VL00"/>
<evidence type="ECO:0000313" key="1">
    <source>
        <dbReference type="EMBL" id="GBP39788.1"/>
    </source>
</evidence>
<reference evidence="1 2" key="1">
    <citation type="journal article" date="2019" name="Commun. Biol.">
        <title>The bagworm genome reveals a unique fibroin gene that provides high tensile strength.</title>
        <authorList>
            <person name="Kono N."/>
            <person name="Nakamura H."/>
            <person name="Ohtoshi R."/>
            <person name="Tomita M."/>
            <person name="Numata K."/>
            <person name="Arakawa K."/>
        </authorList>
    </citation>
    <scope>NUCLEOTIDE SEQUENCE [LARGE SCALE GENOMIC DNA]</scope>
</reference>
<name>A0A4C1VL00_EUMVA</name>
<organism evidence="1 2">
    <name type="scientific">Eumeta variegata</name>
    <name type="common">Bagworm moth</name>
    <name type="synonym">Eumeta japonica</name>
    <dbReference type="NCBI Taxonomy" id="151549"/>
    <lineage>
        <taxon>Eukaryota</taxon>
        <taxon>Metazoa</taxon>
        <taxon>Ecdysozoa</taxon>
        <taxon>Arthropoda</taxon>
        <taxon>Hexapoda</taxon>
        <taxon>Insecta</taxon>
        <taxon>Pterygota</taxon>
        <taxon>Neoptera</taxon>
        <taxon>Endopterygota</taxon>
        <taxon>Lepidoptera</taxon>
        <taxon>Glossata</taxon>
        <taxon>Ditrysia</taxon>
        <taxon>Tineoidea</taxon>
        <taxon>Psychidae</taxon>
        <taxon>Oiketicinae</taxon>
        <taxon>Eumeta</taxon>
    </lineage>
</organism>
<dbReference type="Proteomes" id="UP000299102">
    <property type="component" value="Unassembled WGS sequence"/>
</dbReference>
<evidence type="ECO:0000313" key="2">
    <source>
        <dbReference type="Proteomes" id="UP000299102"/>
    </source>
</evidence>
<accession>A0A4C1VL00</accession>
<gene>
    <name evidence="1" type="ORF">EVAR_23114_1</name>
</gene>